<dbReference type="Proteomes" id="UP001552427">
    <property type="component" value="Unassembled WGS sequence"/>
</dbReference>
<dbReference type="Gene3D" id="2.120.10.30">
    <property type="entry name" value="TolB, C-terminal domain"/>
    <property type="match status" value="1"/>
</dbReference>
<proteinExistence type="predicted"/>
<keyword evidence="1" id="KW-0732">Signal</keyword>
<dbReference type="EMBL" id="JBFARM010000001">
    <property type="protein sequence ID" value="MEV4284538.1"/>
    <property type="molecule type" value="Genomic_DNA"/>
</dbReference>
<evidence type="ECO:0008006" key="4">
    <source>
        <dbReference type="Google" id="ProtNLM"/>
    </source>
</evidence>
<evidence type="ECO:0000313" key="2">
    <source>
        <dbReference type="EMBL" id="MEV4284538.1"/>
    </source>
</evidence>
<dbReference type="InterPro" id="IPR011042">
    <property type="entry name" value="6-blade_b-propeller_TolB-like"/>
</dbReference>
<feature type="chain" id="PRO_5046161305" description="WD40 repeat domain-containing protein" evidence="1">
    <location>
        <begin position="25"/>
        <end position="322"/>
    </location>
</feature>
<organism evidence="2 3">
    <name type="scientific">Nonomuraea bangladeshensis</name>
    <dbReference type="NCBI Taxonomy" id="404385"/>
    <lineage>
        <taxon>Bacteria</taxon>
        <taxon>Bacillati</taxon>
        <taxon>Actinomycetota</taxon>
        <taxon>Actinomycetes</taxon>
        <taxon>Streptosporangiales</taxon>
        <taxon>Streptosporangiaceae</taxon>
        <taxon>Nonomuraea</taxon>
    </lineage>
</organism>
<protein>
    <recommendedName>
        <fullName evidence="4">WD40 repeat domain-containing protein</fullName>
    </recommendedName>
</protein>
<feature type="signal peptide" evidence="1">
    <location>
        <begin position="1"/>
        <end position="24"/>
    </location>
</feature>
<dbReference type="InterPro" id="IPR011044">
    <property type="entry name" value="Quino_amine_DH_bsu"/>
</dbReference>
<reference evidence="2 3" key="1">
    <citation type="submission" date="2024-06" db="EMBL/GenBank/DDBJ databases">
        <title>The Natural Products Discovery Center: Release of the First 8490 Sequenced Strains for Exploring Actinobacteria Biosynthetic Diversity.</title>
        <authorList>
            <person name="Kalkreuter E."/>
            <person name="Kautsar S.A."/>
            <person name="Yang D."/>
            <person name="Bader C.D."/>
            <person name="Teijaro C.N."/>
            <person name="Fluegel L."/>
            <person name="Davis C.M."/>
            <person name="Simpson J.R."/>
            <person name="Lauterbach L."/>
            <person name="Steele A.D."/>
            <person name="Gui C."/>
            <person name="Meng S."/>
            <person name="Li G."/>
            <person name="Viehrig K."/>
            <person name="Ye F."/>
            <person name="Su P."/>
            <person name="Kiefer A.F."/>
            <person name="Nichols A."/>
            <person name="Cepeda A.J."/>
            <person name="Yan W."/>
            <person name="Fan B."/>
            <person name="Jiang Y."/>
            <person name="Adhikari A."/>
            <person name="Zheng C.-J."/>
            <person name="Schuster L."/>
            <person name="Cowan T.M."/>
            <person name="Smanski M.J."/>
            <person name="Chevrette M.G."/>
            <person name="De Carvalho L.P.S."/>
            <person name="Shen B."/>
        </authorList>
    </citation>
    <scope>NUCLEOTIDE SEQUENCE [LARGE SCALE GENOMIC DNA]</scope>
    <source>
        <strain evidence="2 3">NPDC049574</strain>
    </source>
</reference>
<sequence>MRTTILAALTAAALAWPGALPAHAAPHHGADSIRYASIKSCATRDGEARPCGDWRLVLHSGKVTTLPDAQGVARDAKGRELTYFPAPIAVSGDGRKVAYFTKANRLAVRTLGGGVRLLPATALPRVRQDALLLRLSDDGARLAVSIDGDKPRSTRVFDTATGARVGTVPAGRNVLGFSYDGDELLATADGEDNATDLVVHDETGEELLRATPPQLVAANGPQALAADGRTVAAVVQGGKPELVTYDMETDQVVERRRIGLPRAPVQMVDWTGAAQVTAHLAASGSKGTTMTIVRIDTETGAVTVRDRYTVLKDSFVFAACGG</sequence>
<comment type="caution">
    <text evidence="2">The sequence shown here is derived from an EMBL/GenBank/DDBJ whole genome shotgun (WGS) entry which is preliminary data.</text>
</comment>
<evidence type="ECO:0000256" key="1">
    <source>
        <dbReference type="SAM" id="SignalP"/>
    </source>
</evidence>
<accession>A0ABV3GW84</accession>
<name>A0ABV3GW84_9ACTN</name>
<dbReference type="RefSeq" id="WP_364444938.1">
    <property type="nucleotide sequence ID" value="NZ_JBFARM010000001.1"/>
</dbReference>
<dbReference type="SUPFAM" id="SSF50969">
    <property type="entry name" value="YVTN repeat-like/Quinoprotein amine dehydrogenase"/>
    <property type="match status" value="1"/>
</dbReference>
<evidence type="ECO:0000313" key="3">
    <source>
        <dbReference type="Proteomes" id="UP001552427"/>
    </source>
</evidence>
<keyword evidence="3" id="KW-1185">Reference proteome</keyword>
<gene>
    <name evidence="2" type="ORF">AB0K40_03440</name>
</gene>